<dbReference type="AlphaFoldDB" id="A0A158KHQ8"/>
<evidence type="ECO:0000313" key="2">
    <source>
        <dbReference type="Proteomes" id="UP000054717"/>
    </source>
</evidence>
<keyword evidence="2" id="KW-1185">Reference proteome</keyword>
<evidence type="ECO:0000313" key="1">
    <source>
        <dbReference type="EMBL" id="SAL80584.1"/>
    </source>
</evidence>
<reference evidence="1" key="1">
    <citation type="submission" date="2016-01" db="EMBL/GenBank/DDBJ databases">
        <authorList>
            <person name="Peeters Charlotte."/>
        </authorList>
    </citation>
    <scope>NUCLEOTIDE SEQUENCE</scope>
    <source>
        <strain evidence="1">LMG 22936</strain>
    </source>
</reference>
<proteinExistence type="predicted"/>
<protein>
    <submittedName>
        <fullName evidence="1">Uncharacterized protein</fullName>
    </submittedName>
</protein>
<dbReference type="Gene3D" id="1.10.150.610">
    <property type="match status" value="1"/>
</dbReference>
<accession>A0A158KHQ8</accession>
<sequence length="74" mass="8201">MDRYFTTRQGAIKRLMEISRDIAGIAYSPITVTGRRRDGSEVSGIDRVLLNVRAGRVSCFVHSGAAEEQLVFIS</sequence>
<gene>
    <name evidence="1" type="ORF">AWB66_06277</name>
</gene>
<dbReference type="EMBL" id="FCNZ02000072">
    <property type="protein sequence ID" value="SAL80584.1"/>
    <property type="molecule type" value="Genomic_DNA"/>
</dbReference>
<comment type="caution">
    <text evidence="1">The sequence shown here is derived from an EMBL/GenBank/DDBJ whole genome shotgun (WGS) entry which is preliminary data.</text>
</comment>
<dbReference type="Proteomes" id="UP000054717">
    <property type="component" value="Unassembled WGS sequence"/>
</dbReference>
<name>A0A158KHQ8_9BURK</name>
<organism evidence="1 2">
    <name type="scientific">Caballeronia telluris</name>
    <dbReference type="NCBI Taxonomy" id="326475"/>
    <lineage>
        <taxon>Bacteria</taxon>
        <taxon>Pseudomonadati</taxon>
        <taxon>Pseudomonadota</taxon>
        <taxon>Betaproteobacteria</taxon>
        <taxon>Burkholderiales</taxon>
        <taxon>Burkholderiaceae</taxon>
        <taxon>Caballeronia</taxon>
    </lineage>
</organism>